<name>A0A1J5QLB8_9ZZZZ</name>
<protein>
    <submittedName>
        <fullName evidence="3">Diguanylate cyclase VdcA</fullName>
        <ecNumber evidence="3">2.7.7.65</ecNumber>
    </submittedName>
</protein>
<sequence length="341" mass="37424">MLYQQSREDSAGLLRLAVQRMGQHPAALTPICYTVWYEYLAGINPHLATSMDARLREGGTLADAAIDELYRRHCSEFSAEMQQHMRDASQHVLVNLRQQADEARLRIGEFGGRLEQSASSLSGQQGVEALHSIISSLQGETAAVASSMRDLGQSLEQSQQAIDDLRRQLDHARAEALVDPLTGTMNRRGFDIRMDESLGHARRQQAPLSLVVLDIDHFKQVNDSYGHLFGDQVIRGLAQILKANVKGRDTVARIGGEEFGLLLPETDVGGARILSEKICHTMALSKIRRVSSNQEIGGITVSVGVASLAQDEDQNGLFDRADRAMYASKGNGRNQVTVAHV</sequence>
<dbReference type="GO" id="GO:0005886">
    <property type="term" value="C:plasma membrane"/>
    <property type="evidence" value="ECO:0007669"/>
    <property type="project" value="TreeGrafter"/>
</dbReference>
<dbReference type="Pfam" id="PF00990">
    <property type="entry name" value="GGDEF"/>
    <property type="match status" value="1"/>
</dbReference>
<dbReference type="NCBIfam" id="TIGR00254">
    <property type="entry name" value="GGDEF"/>
    <property type="match status" value="1"/>
</dbReference>
<keyword evidence="3" id="KW-0808">Transferase</keyword>
<dbReference type="PANTHER" id="PTHR45138">
    <property type="entry name" value="REGULATORY COMPONENTS OF SENSORY TRANSDUCTION SYSTEM"/>
    <property type="match status" value="1"/>
</dbReference>
<dbReference type="GO" id="GO:1902201">
    <property type="term" value="P:negative regulation of bacterial-type flagellum-dependent cell motility"/>
    <property type="evidence" value="ECO:0007669"/>
    <property type="project" value="TreeGrafter"/>
</dbReference>
<dbReference type="InterPro" id="IPR043128">
    <property type="entry name" value="Rev_trsase/Diguanyl_cyclase"/>
</dbReference>
<keyword evidence="3" id="KW-0548">Nucleotidyltransferase</keyword>
<dbReference type="SUPFAM" id="SSF55073">
    <property type="entry name" value="Nucleotide cyclase"/>
    <property type="match status" value="1"/>
</dbReference>
<evidence type="ECO:0000313" key="3">
    <source>
        <dbReference type="EMBL" id="OIQ78307.1"/>
    </source>
</evidence>
<dbReference type="AlphaFoldDB" id="A0A1J5QLB8"/>
<dbReference type="InterPro" id="IPR029787">
    <property type="entry name" value="Nucleotide_cyclase"/>
</dbReference>
<dbReference type="FunFam" id="3.30.70.270:FF:000001">
    <property type="entry name" value="Diguanylate cyclase domain protein"/>
    <property type="match status" value="1"/>
</dbReference>
<comment type="caution">
    <text evidence="3">The sequence shown here is derived from an EMBL/GenBank/DDBJ whole genome shotgun (WGS) entry which is preliminary data.</text>
</comment>
<evidence type="ECO:0000259" key="2">
    <source>
        <dbReference type="PROSITE" id="PS50887"/>
    </source>
</evidence>
<feature type="coiled-coil region" evidence="1">
    <location>
        <begin position="148"/>
        <end position="175"/>
    </location>
</feature>
<reference evidence="3" key="1">
    <citation type="submission" date="2016-10" db="EMBL/GenBank/DDBJ databases">
        <title>Sequence of Gallionella enrichment culture.</title>
        <authorList>
            <person name="Poehlein A."/>
            <person name="Muehling M."/>
            <person name="Daniel R."/>
        </authorList>
    </citation>
    <scope>NUCLEOTIDE SEQUENCE</scope>
</reference>
<dbReference type="EC" id="2.7.7.65" evidence="3"/>
<keyword evidence="1" id="KW-0175">Coiled coil</keyword>
<dbReference type="GO" id="GO:0043709">
    <property type="term" value="P:cell adhesion involved in single-species biofilm formation"/>
    <property type="evidence" value="ECO:0007669"/>
    <property type="project" value="TreeGrafter"/>
</dbReference>
<dbReference type="GO" id="GO:0052621">
    <property type="term" value="F:diguanylate cyclase activity"/>
    <property type="evidence" value="ECO:0007669"/>
    <property type="project" value="UniProtKB-EC"/>
</dbReference>
<dbReference type="SMART" id="SM00267">
    <property type="entry name" value="GGDEF"/>
    <property type="match status" value="1"/>
</dbReference>
<accession>A0A1J5QLB8</accession>
<dbReference type="EMBL" id="MLJW01001426">
    <property type="protein sequence ID" value="OIQ78307.1"/>
    <property type="molecule type" value="Genomic_DNA"/>
</dbReference>
<dbReference type="PROSITE" id="PS50887">
    <property type="entry name" value="GGDEF"/>
    <property type="match status" value="1"/>
</dbReference>
<feature type="domain" description="GGDEF" evidence="2">
    <location>
        <begin position="206"/>
        <end position="341"/>
    </location>
</feature>
<organism evidence="3">
    <name type="scientific">mine drainage metagenome</name>
    <dbReference type="NCBI Taxonomy" id="410659"/>
    <lineage>
        <taxon>unclassified sequences</taxon>
        <taxon>metagenomes</taxon>
        <taxon>ecological metagenomes</taxon>
    </lineage>
</organism>
<evidence type="ECO:0000256" key="1">
    <source>
        <dbReference type="SAM" id="Coils"/>
    </source>
</evidence>
<dbReference type="InterPro" id="IPR000160">
    <property type="entry name" value="GGDEF_dom"/>
</dbReference>
<dbReference type="CDD" id="cd01949">
    <property type="entry name" value="GGDEF"/>
    <property type="match status" value="1"/>
</dbReference>
<dbReference type="Gene3D" id="3.30.70.270">
    <property type="match status" value="1"/>
</dbReference>
<gene>
    <name evidence="3" type="primary">vdcA_7</name>
    <name evidence="3" type="ORF">GALL_399890</name>
</gene>
<dbReference type="InterPro" id="IPR050469">
    <property type="entry name" value="Diguanylate_Cyclase"/>
</dbReference>
<proteinExistence type="predicted"/>
<dbReference type="PANTHER" id="PTHR45138:SF9">
    <property type="entry name" value="DIGUANYLATE CYCLASE DGCM-RELATED"/>
    <property type="match status" value="1"/>
</dbReference>